<protein>
    <recommendedName>
        <fullName evidence="5">VPDSG-CTERM protein sorting domain-containing protein</fullName>
    </recommendedName>
</protein>
<evidence type="ECO:0000256" key="1">
    <source>
        <dbReference type="SAM" id="Phobius"/>
    </source>
</evidence>
<keyword evidence="2" id="KW-0732">Signal</keyword>
<evidence type="ECO:0000256" key="2">
    <source>
        <dbReference type="SAM" id="SignalP"/>
    </source>
</evidence>
<keyword evidence="1" id="KW-0472">Membrane</keyword>
<dbReference type="Proteomes" id="UP001321700">
    <property type="component" value="Unassembled WGS sequence"/>
</dbReference>
<keyword evidence="1" id="KW-1133">Transmembrane helix</keyword>
<evidence type="ECO:0008006" key="5">
    <source>
        <dbReference type="Google" id="ProtNLM"/>
    </source>
</evidence>
<dbReference type="RefSeq" id="WP_313874510.1">
    <property type="nucleotide sequence ID" value="NZ_JAVBIK010000001.1"/>
</dbReference>
<gene>
    <name evidence="3" type="ORF">RAE19_08750</name>
</gene>
<feature type="transmembrane region" description="Helical" evidence="1">
    <location>
        <begin position="34"/>
        <end position="51"/>
    </location>
</feature>
<accession>A0ABU3KMU4</accession>
<feature type="signal peptide" evidence="2">
    <location>
        <begin position="1"/>
        <end position="18"/>
    </location>
</feature>
<feature type="chain" id="PRO_5047337046" description="VPDSG-CTERM protein sorting domain-containing protein" evidence="2">
    <location>
        <begin position="19"/>
        <end position="56"/>
    </location>
</feature>
<evidence type="ECO:0000313" key="3">
    <source>
        <dbReference type="EMBL" id="MDT7518793.1"/>
    </source>
</evidence>
<keyword evidence="4" id="KW-1185">Reference proteome</keyword>
<comment type="caution">
    <text evidence="3">The sequence shown here is derived from an EMBL/GenBank/DDBJ whole genome shotgun (WGS) entry which is preliminary data.</text>
</comment>
<reference evidence="3 4" key="1">
    <citation type="submission" date="2023-08" db="EMBL/GenBank/DDBJ databases">
        <title>Rhodoferax potami sp. nov. and Rhodoferax mekongensis sp. nov., isolated from the Mekong River in Thailand.</title>
        <authorList>
            <person name="Kitikhun S."/>
            <person name="Charoenyingcharoen P."/>
            <person name="Siriarchawattana P."/>
            <person name="Likhitrattanapisal S."/>
            <person name="Nilsakha T."/>
            <person name="Chanpet A."/>
            <person name="Rattanawaree P."/>
            <person name="Ingsriswang S."/>
        </authorList>
    </citation>
    <scope>NUCLEOTIDE SEQUENCE [LARGE SCALE GENOMIC DNA]</scope>
    <source>
        <strain evidence="3 4">TBRC 17660</strain>
    </source>
</reference>
<name>A0ABU3KMU4_9BURK</name>
<organism evidence="3 4">
    <name type="scientific">Rhodoferax potami</name>
    <dbReference type="NCBI Taxonomy" id="3068338"/>
    <lineage>
        <taxon>Bacteria</taxon>
        <taxon>Pseudomonadati</taxon>
        <taxon>Pseudomonadota</taxon>
        <taxon>Betaproteobacteria</taxon>
        <taxon>Burkholderiales</taxon>
        <taxon>Comamonadaceae</taxon>
        <taxon>Rhodoferax</taxon>
    </lineage>
</organism>
<sequence>MKIKLLLLLAVAALPAWAVQTAGPDAMQLVAPDASSGGLVLAGLGLMATIARRRFR</sequence>
<evidence type="ECO:0000313" key="4">
    <source>
        <dbReference type="Proteomes" id="UP001321700"/>
    </source>
</evidence>
<keyword evidence="1" id="KW-0812">Transmembrane</keyword>
<proteinExistence type="predicted"/>
<dbReference type="EMBL" id="JAVBIK010000001">
    <property type="protein sequence ID" value="MDT7518793.1"/>
    <property type="molecule type" value="Genomic_DNA"/>
</dbReference>